<dbReference type="AlphaFoldDB" id="A0A8J4BXF6"/>
<accession>A0A8J4BXF6</accession>
<sequence length="126" mass="14210">MCNKEIEKCSRWANDAEMRKEWNKTASHISPNLLHSHHCCTVSAFRLNSMVMAEEAAGWMAAALVVVVAEEKVAGVAVEEEAGGRWEQWLLWLWQRDIYNYPLSCAVAQPSQGPWCASLQAKLHIV</sequence>
<name>A0A8J4BXF6_9CHLO</name>
<evidence type="ECO:0000313" key="1">
    <source>
        <dbReference type="EMBL" id="GIL70965.1"/>
    </source>
</evidence>
<organism evidence="1 2">
    <name type="scientific">Volvox reticuliferus</name>
    <dbReference type="NCBI Taxonomy" id="1737510"/>
    <lineage>
        <taxon>Eukaryota</taxon>
        <taxon>Viridiplantae</taxon>
        <taxon>Chlorophyta</taxon>
        <taxon>core chlorophytes</taxon>
        <taxon>Chlorophyceae</taxon>
        <taxon>CS clade</taxon>
        <taxon>Chlamydomonadales</taxon>
        <taxon>Volvocaceae</taxon>
        <taxon>Volvox</taxon>
    </lineage>
</organism>
<gene>
    <name evidence="1" type="ORF">Vretifemale_1625</name>
</gene>
<evidence type="ECO:0000313" key="2">
    <source>
        <dbReference type="Proteomes" id="UP000747110"/>
    </source>
</evidence>
<protein>
    <submittedName>
        <fullName evidence="1">Uncharacterized protein</fullName>
    </submittedName>
</protein>
<keyword evidence="2" id="KW-1185">Reference proteome</keyword>
<reference evidence="1" key="1">
    <citation type="journal article" date="2021" name="Proc. Natl. Acad. Sci. U.S.A.">
        <title>Three genomes in the algal genus Volvox reveal the fate of a haploid sex-determining region after a transition to homothallism.</title>
        <authorList>
            <person name="Yamamoto K."/>
            <person name="Hamaji T."/>
            <person name="Kawai-Toyooka H."/>
            <person name="Matsuzaki R."/>
            <person name="Takahashi F."/>
            <person name="Nishimura Y."/>
            <person name="Kawachi M."/>
            <person name="Noguchi H."/>
            <person name="Minakuchi Y."/>
            <person name="Umen J.G."/>
            <person name="Toyoda A."/>
            <person name="Nozaki H."/>
        </authorList>
    </citation>
    <scope>NUCLEOTIDE SEQUENCE</scope>
    <source>
        <strain evidence="1">NIES-3786</strain>
    </source>
</reference>
<dbReference type="Proteomes" id="UP000747110">
    <property type="component" value="Unassembled WGS sequence"/>
</dbReference>
<comment type="caution">
    <text evidence="1">The sequence shown here is derived from an EMBL/GenBank/DDBJ whole genome shotgun (WGS) entry which is preliminary data.</text>
</comment>
<proteinExistence type="predicted"/>
<dbReference type="EMBL" id="BNCP01000002">
    <property type="protein sequence ID" value="GIL70965.1"/>
    <property type="molecule type" value="Genomic_DNA"/>
</dbReference>